<evidence type="ECO:0000313" key="1">
    <source>
        <dbReference type="EMBL" id="MBA8848141.1"/>
    </source>
</evidence>
<proteinExistence type="predicted"/>
<comment type="caution">
    <text evidence="1">The sequence shown here is derived from an EMBL/GenBank/DDBJ whole genome shotgun (WGS) entry which is preliminary data.</text>
</comment>
<dbReference type="Proteomes" id="UP000585905">
    <property type="component" value="Unassembled WGS sequence"/>
</dbReference>
<dbReference type="AlphaFoldDB" id="A0A839E6Q7"/>
<evidence type="ECO:0000313" key="2">
    <source>
        <dbReference type="Proteomes" id="UP000585905"/>
    </source>
</evidence>
<sequence length="116" mass="12831">MLKAKFKIKDTGTLATFTKPGSAGSAVEITSIANEKNAIDVAYHIKNSTYVAMVAERSKVYRETRRYTTVIEHVALVAFAAAGGMPRWVKRKNPTKSTVSPAAEPRRNLQNWLTYA</sequence>
<accession>A0A839E6Q7</accession>
<reference evidence="1 2" key="1">
    <citation type="submission" date="2020-07" db="EMBL/GenBank/DDBJ databases">
        <title>Sequencing the genomes of 1000 actinobacteria strains.</title>
        <authorList>
            <person name="Klenk H.-P."/>
        </authorList>
    </citation>
    <scope>NUCLEOTIDE SEQUENCE [LARGE SCALE GENOMIC DNA]</scope>
    <source>
        <strain evidence="1 2">DSM 19663</strain>
    </source>
</reference>
<protein>
    <submittedName>
        <fullName evidence="1">Uncharacterized protein</fullName>
    </submittedName>
</protein>
<gene>
    <name evidence="1" type="ORF">FHX53_001740</name>
</gene>
<name>A0A839E6Q7_9MICO</name>
<dbReference type="EMBL" id="JACGWX010000004">
    <property type="protein sequence ID" value="MBA8848141.1"/>
    <property type="molecule type" value="Genomic_DNA"/>
</dbReference>
<organism evidence="1 2">
    <name type="scientific">Microcella alkalica</name>
    <dbReference type="NCBI Taxonomy" id="355930"/>
    <lineage>
        <taxon>Bacteria</taxon>
        <taxon>Bacillati</taxon>
        <taxon>Actinomycetota</taxon>
        <taxon>Actinomycetes</taxon>
        <taxon>Micrococcales</taxon>
        <taxon>Microbacteriaceae</taxon>
        <taxon>Microcella</taxon>
    </lineage>
</organism>
<keyword evidence="2" id="KW-1185">Reference proteome</keyword>